<accession>A0A4Q7KQ91</accession>
<dbReference type="OrthoDB" id="3692386at2"/>
<sequence length="229" mass="23855">MHASEPDVDAAGAGGRRPLDARGVQVLLVHVLLAAVAGAALLIWGAGSDPADADRKVSLPDPDPRRPAAAPARVIGRPAGPVVLDTGLSTNTPLASVLPQVESTTLSTAGVVRVRAIVTRQPNGLTLGLWQFSVRDKSKPADALTAIDKLYDSAGFAQPPDGPPGVRVRHQAARPEQGNLGVYRAHYLHGHELIRVEAYGSDKTMTDAEFAALIGAQTAAWPPRESGDG</sequence>
<evidence type="ECO:0000313" key="3">
    <source>
        <dbReference type="EMBL" id="RZS37472.1"/>
    </source>
</evidence>
<feature type="transmembrane region" description="Helical" evidence="2">
    <location>
        <begin position="26"/>
        <end position="47"/>
    </location>
</feature>
<evidence type="ECO:0000256" key="2">
    <source>
        <dbReference type="SAM" id="Phobius"/>
    </source>
</evidence>
<name>A0A4Q7KQ91_9PSEU</name>
<dbReference type="RefSeq" id="WP_130344974.1">
    <property type="nucleotide sequence ID" value="NZ_SGWQ01000005.1"/>
</dbReference>
<evidence type="ECO:0000256" key="1">
    <source>
        <dbReference type="SAM" id="MobiDB-lite"/>
    </source>
</evidence>
<feature type="region of interest" description="Disordered" evidence="1">
    <location>
        <begin position="50"/>
        <end position="74"/>
    </location>
</feature>
<proteinExistence type="predicted"/>
<organism evidence="3 4">
    <name type="scientific">Herbihabitans rhizosphaerae</name>
    <dbReference type="NCBI Taxonomy" id="1872711"/>
    <lineage>
        <taxon>Bacteria</taxon>
        <taxon>Bacillati</taxon>
        <taxon>Actinomycetota</taxon>
        <taxon>Actinomycetes</taxon>
        <taxon>Pseudonocardiales</taxon>
        <taxon>Pseudonocardiaceae</taxon>
        <taxon>Herbihabitans</taxon>
    </lineage>
</organism>
<keyword evidence="2" id="KW-0472">Membrane</keyword>
<evidence type="ECO:0000313" key="4">
    <source>
        <dbReference type="Proteomes" id="UP000294257"/>
    </source>
</evidence>
<dbReference type="EMBL" id="SGWQ01000005">
    <property type="protein sequence ID" value="RZS37472.1"/>
    <property type="molecule type" value="Genomic_DNA"/>
</dbReference>
<keyword evidence="2" id="KW-0812">Transmembrane</keyword>
<keyword evidence="4" id="KW-1185">Reference proteome</keyword>
<keyword evidence="2" id="KW-1133">Transmembrane helix</keyword>
<dbReference type="Proteomes" id="UP000294257">
    <property type="component" value="Unassembled WGS sequence"/>
</dbReference>
<feature type="compositionally biased region" description="Basic and acidic residues" evidence="1">
    <location>
        <begin position="52"/>
        <end position="66"/>
    </location>
</feature>
<reference evidence="3 4" key="1">
    <citation type="submission" date="2019-02" db="EMBL/GenBank/DDBJ databases">
        <title>Genomic Encyclopedia of Type Strains, Phase IV (KMG-IV): sequencing the most valuable type-strain genomes for metagenomic binning, comparative biology and taxonomic classification.</title>
        <authorList>
            <person name="Goeker M."/>
        </authorList>
    </citation>
    <scope>NUCLEOTIDE SEQUENCE [LARGE SCALE GENOMIC DNA]</scope>
    <source>
        <strain evidence="3 4">DSM 101727</strain>
    </source>
</reference>
<gene>
    <name evidence="3" type="ORF">EV193_10527</name>
</gene>
<protein>
    <submittedName>
        <fullName evidence="3">Uncharacterized protein</fullName>
    </submittedName>
</protein>
<comment type="caution">
    <text evidence="3">The sequence shown here is derived from an EMBL/GenBank/DDBJ whole genome shotgun (WGS) entry which is preliminary data.</text>
</comment>
<dbReference type="AlphaFoldDB" id="A0A4Q7KQ91"/>